<dbReference type="Pfam" id="PF04995">
    <property type="entry name" value="CcmD"/>
    <property type="match status" value="1"/>
</dbReference>
<comment type="caution">
    <text evidence="11">The sequence shown here is derived from an EMBL/GenBank/DDBJ whole genome shotgun (WGS) entry which is preliminary data.</text>
</comment>
<evidence type="ECO:0000256" key="9">
    <source>
        <dbReference type="ARBA" id="ARBA00032938"/>
    </source>
</evidence>
<keyword evidence="6" id="KW-0201">Cytochrome c-type biogenesis</keyword>
<dbReference type="GO" id="GO:0015886">
    <property type="term" value="P:heme transport"/>
    <property type="evidence" value="ECO:0007669"/>
    <property type="project" value="InterPro"/>
</dbReference>
<evidence type="ECO:0000256" key="1">
    <source>
        <dbReference type="ARBA" id="ARBA00004377"/>
    </source>
</evidence>
<proteinExistence type="predicted"/>
<organism evidence="11">
    <name type="scientific">mine drainage metagenome</name>
    <dbReference type="NCBI Taxonomy" id="410659"/>
    <lineage>
        <taxon>unclassified sequences</taxon>
        <taxon>metagenomes</taxon>
        <taxon>ecological metagenomes</taxon>
    </lineage>
</organism>
<feature type="transmembrane region" description="Helical" evidence="10">
    <location>
        <begin position="15"/>
        <end position="35"/>
    </location>
</feature>
<evidence type="ECO:0000256" key="3">
    <source>
        <dbReference type="ARBA" id="ARBA00022475"/>
    </source>
</evidence>
<dbReference type="AlphaFoldDB" id="A0A1J5QKC0"/>
<keyword evidence="4" id="KW-0997">Cell inner membrane</keyword>
<dbReference type="GO" id="GO:0005886">
    <property type="term" value="C:plasma membrane"/>
    <property type="evidence" value="ECO:0007669"/>
    <property type="project" value="UniProtKB-SubCell"/>
</dbReference>
<keyword evidence="3" id="KW-1003">Cell membrane</keyword>
<name>A0A1J5QKC0_9ZZZZ</name>
<dbReference type="InterPro" id="IPR007078">
    <property type="entry name" value="Haem_export_protD_CcmD"/>
</dbReference>
<keyword evidence="5 10" id="KW-0812">Transmembrane</keyword>
<dbReference type="NCBIfam" id="TIGR03141">
    <property type="entry name" value="cytochro_ccmD"/>
    <property type="match status" value="1"/>
</dbReference>
<evidence type="ECO:0000256" key="7">
    <source>
        <dbReference type="ARBA" id="ARBA00022989"/>
    </source>
</evidence>
<dbReference type="InterPro" id="IPR052075">
    <property type="entry name" value="Heme_exporter_D"/>
</dbReference>
<evidence type="ECO:0000256" key="5">
    <source>
        <dbReference type="ARBA" id="ARBA00022692"/>
    </source>
</evidence>
<evidence type="ECO:0000256" key="10">
    <source>
        <dbReference type="SAM" id="Phobius"/>
    </source>
</evidence>
<evidence type="ECO:0000256" key="2">
    <source>
        <dbReference type="ARBA" id="ARBA00022448"/>
    </source>
</evidence>
<gene>
    <name evidence="11" type="ORF">GALL_344650</name>
</gene>
<comment type="subcellular location">
    <subcellularLocation>
        <location evidence="1">Cell inner membrane</location>
        <topology evidence="1">Single-pass membrane protein</topology>
    </subcellularLocation>
</comment>
<evidence type="ECO:0000256" key="8">
    <source>
        <dbReference type="ARBA" id="ARBA00023136"/>
    </source>
</evidence>
<dbReference type="PANTHER" id="PTHR37531:SF1">
    <property type="entry name" value="HEME EXPORTER PROTEIN D"/>
    <property type="match status" value="1"/>
</dbReference>
<dbReference type="GO" id="GO:1903607">
    <property type="term" value="P:cytochrome c biosynthetic process"/>
    <property type="evidence" value="ECO:0007669"/>
    <property type="project" value="TreeGrafter"/>
</dbReference>
<protein>
    <recommendedName>
        <fullName evidence="9">Cytochrome c-type biogenesis protein CcmD</fullName>
    </recommendedName>
</protein>
<evidence type="ECO:0000256" key="6">
    <source>
        <dbReference type="ARBA" id="ARBA00022748"/>
    </source>
</evidence>
<reference evidence="11" key="1">
    <citation type="submission" date="2016-10" db="EMBL/GenBank/DDBJ databases">
        <title>Sequence of Gallionella enrichment culture.</title>
        <authorList>
            <person name="Poehlein A."/>
            <person name="Muehling M."/>
            <person name="Daniel R."/>
        </authorList>
    </citation>
    <scope>NUCLEOTIDE SEQUENCE</scope>
</reference>
<evidence type="ECO:0000256" key="4">
    <source>
        <dbReference type="ARBA" id="ARBA00022519"/>
    </source>
</evidence>
<keyword evidence="2" id="KW-0813">Transport</keyword>
<dbReference type="EMBL" id="MLJW01000677">
    <property type="protein sequence ID" value="OIQ83730.1"/>
    <property type="molecule type" value="Genomic_DNA"/>
</dbReference>
<dbReference type="PANTHER" id="PTHR37531">
    <property type="entry name" value="HEME EXPORTER PROTEIN D"/>
    <property type="match status" value="1"/>
</dbReference>
<sequence>MHWASLNDFVAMGGYGFYVWISFGLTAGCMGAELWQLRHRRRSLDQRRLA</sequence>
<evidence type="ECO:0000313" key="11">
    <source>
        <dbReference type="EMBL" id="OIQ83730.1"/>
    </source>
</evidence>
<accession>A0A1J5QKC0</accession>
<dbReference type="GO" id="GO:0017004">
    <property type="term" value="P:cytochrome complex assembly"/>
    <property type="evidence" value="ECO:0007669"/>
    <property type="project" value="UniProtKB-KW"/>
</dbReference>
<keyword evidence="7 10" id="KW-1133">Transmembrane helix</keyword>
<keyword evidence="8 10" id="KW-0472">Membrane</keyword>